<evidence type="ECO:0000256" key="6">
    <source>
        <dbReference type="ARBA" id="ARBA00022490"/>
    </source>
</evidence>
<evidence type="ECO:0000313" key="11">
    <source>
        <dbReference type="Proteomes" id="UP000268321"/>
    </source>
</evidence>
<evidence type="ECO:0000313" key="10">
    <source>
        <dbReference type="EMBL" id="RKP31514.1"/>
    </source>
</evidence>
<dbReference type="GO" id="GO:0005634">
    <property type="term" value="C:nucleus"/>
    <property type="evidence" value="ECO:0007669"/>
    <property type="project" value="UniProtKB-SubCell"/>
</dbReference>
<evidence type="ECO:0000256" key="3">
    <source>
        <dbReference type="ARBA" id="ARBA00007096"/>
    </source>
</evidence>
<name>A0A4P9ZEU0_9ASCO</name>
<feature type="region of interest" description="Disordered" evidence="8">
    <location>
        <begin position="1"/>
        <end position="57"/>
    </location>
</feature>
<dbReference type="AlphaFoldDB" id="A0A4P9ZEU0"/>
<feature type="domain" description="Essential protein Yae1 N-terminal" evidence="9">
    <location>
        <begin position="77"/>
        <end position="115"/>
    </location>
</feature>
<evidence type="ECO:0000256" key="2">
    <source>
        <dbReference type="ARBA" id="ARBA00004496"/>
    </source>
</evidence>
<proteinExistence type="inferred from homology"/>
<evidence type="ECO:0000256" key="4">
    <source>
        <dbReference type="ARBA" id="ARBA00017286"/>
    </source>
</evidence>
<keyword evidence="6" id="KW-0963">Cytoplasm</keyword>
<comment type="subcellular location">
    <subcellularLocation>
        <location evidence="2">Cytoplasm</location>
    </subcellularLocation>
    <subcellularLocation>
        <location evidence="1">Nucleus</location>
    </subcellularLocation>
</comment>
<dbReference type="PANTHER" id="PTHR18829:SF0">
    <property type="entry name" value="PROTEIN YAE1 HOMOLOG"/>
    <property type="match status" value="1"/>
</dbReference>
<feature type="compositionally biased region" description="Basic and acidic residues" evidence="8">
    <location>
        <begin position="17"/>
        <end position="32"/>
    </location>
</feature>
<dbReference type="GO" id="GO:0005737">
    <property type="term" value="C:cytoplasm"/>
    <property type="evidence" value="ECO:0007669"/>
    <property type="project" value="UniProtKB-SubCell"/>
</dbReference>
<organism evidence="10 11">
    <name type="scientific">Metschnikowia bicuspidata</name>
    <dbReference type="NCBI Taxonomy" id="27322"/>
    <lineage>
        <taxon>Eukaryota</taxon>
        <taxon>Fungi</taxon>
        <taxon>Dikarya</taxon>
        <taxon>Ascomycota</taxon>
        <taxon>Saccharomycotina</taxon>
        <taxon>Pichiomycetes</taxon>
        <taxon>Metschnikowiaceae</taxon>
        <taxon>Metschnikowia</taxon>
    </lineage>
</organism>
<dbReference type="OrthoDB" id="20086at2759"/>
<dbReference type="Proteomes" id="UP000268321">
    <property type="component" value="Unassembled WGS sequence"/>
</dbReference>
<evidence type="ECO:0000256" key="7">
    <source>
        <dbReference type="ARBA" id="ARBA00023242"/>
    </source>
</evidence>
<reference evidence="11" key="1">
    <citation type="journal article" date="2018" name="Nat. Microbiol.">
        <title>Leveraging single-cell genomics to expand the fungal tree of life.</title>
        <authorList>
            <person name="Ahrendt S.R."/>
            <person name="Quandt C.A."/>
            <person name="Ciobanu D."/>
            <person name="Clum A."/>
            <person name="Salamov A."/>
            <person name="Andreopoulos B."/>
            <person name="Cheng J.F."/>
            <person name="Woyke T."/>
            <person name="Pelin A."/>
            <person name="Henrissat B."/>
            <person name="Reynolds N.K."/>
            <person name="Benny G.L."/>
            <person name="Smith M.E."/>
            <person name="James T.Y."/>
            <person name="Grigoriev I.V."/>
        </authorList>
    </citation>
    <scope>NUCLEOTIDE SEQUENCE [LARGE SCALE GENOMIC DNA]</scope>
    <source>
        <strain evidence="11">Baker2002</strain>
    </source>
</reference>
<accession>A0A4P9ZEU0</accession>
<dbReference type="Pfam" id="PF09811">
    <property type="entry name" value="Yae1_N"/>
    <property type="match status" value="1"/>
</dbReference>
<comment type="similarity">
    <text evidence="3">Belongs to the YAE1 family.</text>
</comment>
<keyword evidence="7" id="KW-0539">Nucleus</keyword>
<keyword evidence="11" id="KW-1185">Reference proteome</keyword>
<dbReference type="EMBL" id="ML004440">
    <property type="protein sequence ID" value="RKP31514.1"/>
    <property type="molecule type" value="Genomic_DNA"/>
</dbReference>
<evidence type="ECO:0000256" key="8">
    <source>
        <dbReference type="SAM" id="MobiDB-lite"/>
    </source>
</evidence>
<dbReference type="InterPro" id="IPR019191">
    <property type="entry name" value="Essential_protein_Yae1_N"/>
</dbReference>
<gene>
    <name evidence="10" type="ORF">METBISCDRAFT_26463</name>
</gene>
<dbReference type="PANTHER" id="PTHR18829">
    <property type="entry name" value="PROTEIN YAE1 HOMOLOG"/>
    <property type="match status" value="1"/>
</dbReference>
<evidence type="ECO:0000256" key="1">
    <source>
        <dbReference type="ARBA" id="ARBA00004123"/>
    </source>
</evidence>
<evidence type="ECO:0000256" key="5">
    <source>
        <dbReference type="ARBA" id="ARBA00018400"/>
    </source>
</evidence>
<dbReference type="InterPro" id="IPR038881">
    <property type="entry name" value="Yae1-like"/>
</dbReference>
<evidence type="ECO:0000259" key="9">
    <source>
        <dbReference type="Pfam" id="PF09811"/>
    </source>
</evidence>
<sequence length="172" mass="18751">MGHRERSESQSAGLSRENSDQRSDIRGERGTADMRGSSRTCDTDDIDNTGDTTEIWGSDEENIDVHAHLQRAHAKQGYLDGLTHLKEASLQKGFDTGFPQGAQLGRAVGQVLARLHGTAAFDGAKQRLGAAYVLDKKYFDDQLDLVAKEHPLIAELCGWRTRGNSENAGNVG</sequence>
<protein>
    <recommendedName>
        <fullName evidence="5">Protein YAE1</fullName>
    </recommendedName>
    <alternativeName>
        <fullName evidence="4">Protein yae1</fullName>
    </alternativeName>
</protein>